<feature type="transmembrane region" description="Helical" evidence="5">
    <location>
        <begin position="234"/>
        <end position="254"/>
    </location>
</feature>
<feature type="transmembrane region" description="Helical" evidence="5">
    <location>
        <begin position="298"/>
        <end position="318"/>
    </location>
</feature>
<keyword evidence="4 5" id="KW-0472">Membrane</keyword>
<evidence type="ECO:0000256" key="1">
    <source>
        <dbReference type="ARBA" id="ARBA00004141"/>
    </source>
</evidence>
<dbReference type="SUPFAM" id="SSF103473">
    <property type="entry name" value="MFS general substrate transporter"/>
    <property type="match status" value="1"/>
</dbReference>
<keyword evidence="2 5" id="KW-0812">Transmembrane</keyword>
<evidence type="ECO:0008006" key="8">
    <source>
        <dbReference type="Google" id="ProtNLM"/>
    </source>
</evidence>
<proteinExistence type="predicted"/>
<dbReference type="Pfam" id="PF00083">
    <property type="entry name" value="Sugar_tr"/>
    <property type="match status" value="2"/>
</dbReference>
<evidence type="ECO:0000313" key="6">
    <source>
        <dbReference type="EMBL" id="KAK2074887.1"/>
    </source>
</evidence>
<dbReference type="GO" id="GO:0016020">
    <property type="term" value="C:membrane"/>
    <property type="evidence" value="ECO:0007669"/>
    <property type="project" value="UniProtKB-SubCell"/>
</dbReference>
<dbReference type="Gene3D" id="1.20.1250.20">
    <property type="entry name" value="MFS general substrate transporter like domains"/>
    <property type="match status" value="2"/>
</dbReference>
<feature type="transmembrane region" description="Helical" evidence="5">
    <location>
        <begin position="330"/>
        <end position="352"/>
    </location>
</feature>
<dbReference type="GO" id="GO:0005351">
    <property type="term" value="F:carbohydrate:proton symporter activity"/>
    <property type="evidence" value="ECO:0007669"/>
    <property type="project" value="TreeGrafter"/>
</dbReference>
<gene>
    <name evidence="6" type="ORF">P8C59_009057</name>
</gene>
<evidence type="ECO:0000256" key="5">
    <source>
        <dbReference type="SAM" id="Phobius"/>
    </source>
</evidence>
<evidence type="ECO:0000313" key="7">
    <source>
        <dbReference type="Proteomes" id="UP001217918"/>
    </source>
</evidence>
<dbReference type="PANTHER" id="PTHR48022:SF10">
    <property type="entry name" value="MAJOR FACILITATOR SUPERFAMILY (MFS) PROFILE DOMAIN-CONTAINING PROTEIN"/>
    <property type="match status" value="1"/>
</dbReference>
<accession>A0AAD9IDS6</accession>
<sequence>MSDITPTDKQPPSATVLKLPEEALGRKDGIRQHRKCFAACALISLCSFQYGFDFGMIGGLQAMVGFLQVFGHRAPDLPLGWNISTQRQQLISSLMMIGGLVSCLLTGPIAAVAFLGPASGIWTSAGGLVGTIVDNSTEAIDGRQAYMIPMSFMYIIPAIISIGLFFIPESPRWLLQHARGDQARAALRWLRPYGEAELEAEFCDMQDALKAHAEAEKGAAFMDMFKNPVNRRRTALAVCVVLVQNTSGAFYMISYGTYFFANAGLGKPFQDSCITAAVGIVAVLVNSAVITHVGRRRVFLPCGLLLCGLTQLLIAVVYTVDPGTESTGRAIVGLAVIYIFGYYGMIITYSLISAGELPSQQLRSYTFGLATAVGFLGAWVSTFTTPYFINPESLNWGPKYGYLWAPLCVISAAWVYFFLPEVKGRRLEEIDEMFEARLPAKKFRNYVCVGRRGGASSEGKVANVKGK</sequence>
<name>A0AAD9IDS6_9PEZI</name>
<dbReference type="FunFam" id="1.20.1250.20:FF:000078">
    <property type="entry name" value="MFS maltose transporter, putative"/>
    <property type="match status" value="1"/>
</dbReference>
<dbReference type="AlphaFoldDB" id="A0AAD9IDS6"/>
<dbReference type="Proteomes" id="UP001217918">
    <property type="component" value="Unassembled WGS sequence"/>
</dbReference>
<dbReference type="PANTHER" id="PTHR48022">
    <property type="entry name" value="PLASTIDIC GLUCOSE TRANSPORTER 4"/>
    <property type="match status" value="1"/>
</dbReference>
<evidence type="ECO:0000256" key="2">
    <source>
        <dbReference type="ARBA" id="ARBA00022692"/>
    </source>
</evidence>
<evidence type="ECO:0000256" key="4">
    <source>
        <dbReference type="ARBA" id="ARBA00023136"/>
    </source>
</evidence>
<reference evidence="6" key="1">
    <citation type="journal article" date="2023" name="Mol. Plant Microbe Interact.">
        <title>Elucidating the Obligate Nature and Biological Capacity of an Invasive Fungal Corn Pathogen.</title>
        <authorList>
            <person name="MacCready J.S."/>
            <person name="Roggenkamp E.M."/>
            <person name="Gdanetz K."/>
            <person name="Chilvers M.I."/>
        </authorList>
    </citation>
    <scope>NUCLEOTIDE SEQUENCE</scope>
    <source>
        <strain evidence="6">PM02</strain>
    </source>
</reference>
<comment type="caution">
    <text evidence="6">The sequence shown here is derived from an EMBL/GenBank/DDBJ whole genome shotgun (WGS) entry which is preliminary data.</text>
</comment>
<dbReference type="InterPro" id="IPR036259">
    <property type="entry name" value="MFS_trans_sf"/>
</dbReference>
<protein>
    <recommendedName>
        <fullName evidence="8">Major facilitator superfamily (MFS) profile domain-containing protein</fullName>
    </recommendedName>
</protein>
<comment type="subcellular location">
    <subcellularLocation>
        <location evidence="1">Membrane</location>
        <topology evidence="1">Multi-pass membrane protein</topology>
    </subcellularLocation>
</comment>
<dbReference type="EMBL" id="JAQQPM010000008">
    <property type="protein sequence ID" value="KAK2074887.1"/>
    <property type="molecule type" value="Genomic_DNA"/>
</dbReference>
<evidence type="ECO:0000256" key="3">
    <source>
        <dbReference type="ARBA" id="ARBA00022989"/>
    </source>
</evidence>
<feature type="transmembrane region" description="Helical" evidence="5">
    <location>
        <begin position="401"/>
        <end position="419"/>
    </location>
</feature>
<dbReference type="InterPro" id="IPR005828">
    <property type="entry name" value="MFS_sugar_transport-like"/>
</dbReference>
<feature type="transmembrane region" description="Helical" evidence="5">
    <location>
        <begin position="274"/>
        <end position="291"/>
    </location>
</feature>
<feature type="transmembrane region" description="Helical" evidence="5">
    <location>
        <begin position="146"/>
        <end position="167"/>
    </location>
</feature>
<feature type="transmembrane region" description="Helical" evidence="5">
    <location>
        <begin position="94"/>
        <end position="115"/>
    </location>
</feature>
<dbReference type="InterPro" id="IPR050360">
    <property type="entry name" value="MFS_Sugar_Transporters"/>
</dbReference>
<keyword evidence="3 5" id="KW-1133">Transmembrane helix</keyword>
<organism evidence="6 7">
    <name type="scientific">Phyllachora maydis</name>
    <dbReference type="NCBI Taxonomy" id="1825666"/>
    <lineage>
        <taxon>Eukaryota</taxon>
        <taxon>Fungi</taxon>
        <taxon>Dikarya</taxon>
        <taxon>Ascomycota</taxon>
        <taxon>Pezizomycotina</taxon>
        <taxon>Sordariomycetes</taxon>
        <taxon>Sordariomycetidae</taxon>
        <taxon>Phyllachorales</taxon>
        <taxon>Phyllachoraceae</taxon>
        <taxon>Phyllachora</taxon>
    </lineage>
</organism>
<feature type="transmembrane region" description="Helical" evidence="5">
    <location>
        <begin position="364"/>
        <end position="389"/>
    </location>
</feature>
<keyword evidence="7" id="KW-1185">Reference proteome</keyword>